<dbReference type="InterPro" id="IPR000644">
    <property type="entry name" value="CBS_dom"/>
</dbReference>
<dbReference type="SMART" id="SM00116">
    <property type="entry name" value="CBS"/>
    <property type="match status" value="2"/>
</dbReference>
<protein>
    <submittedName>
        <fullName evidence="4">CBS domain-containing protein</fullName>
    </submittedName>
</protein>
<comment type="caution">
    <text evidence="4">The sequence shown here is derived from an EMBL/GenBank/DDBJ whole genome shotgun (WGS) entry which is preliminary data.</text>
</comment>
<dbReference type="InterPro" id="IPR051257">
    <property type="entry name" value="Diverse_CBS-Domain"/>
</dbReference>
<organism evidence="4 5">
    <name type="scientific">Mycolicibacterium brumae</name>
    <dbReference type="NCBI Taxonomy" id="85968"/>
    <lineage>
        <taxon>Bacteria</taxon>
        <taxon>Bacillati</taxon>
        <taxon>Actinomycetota</taxon>
        <taxon>Actinomycetes</taxon>
        <taxon>Mycobacteriales</taxon>
        <taxon>Mycobacteriaceae</taxon>
        <taxon>Mycolicibacterium</taxon>
    </lineage>
</organism>
<dbReference type="InterPro" id="IPR046342">
    <property type="entry name" value="CBS_dom_sf"/>
</dbReference>
<dbReference type="PROSITE" id="PS51371">
    <property type="entry name" value="CBS"/>
    <property type="match status" value="1"/>
</dbReference>
<evidence type="ECO:0000313" key="5">
    <source>
        <dbReference type="Proteomes" id="UP000230551"/>
    </source>
</evidence>
<dbReference type="Gene3D" id="3.10.580.10">
    <property type="entry name" value="CBS-domain"/>
    <property type="match status" value="1"/>
</dbReference>
<dbReference type="PANTHER" id="PTHR43080">
    <property type="entry name" value="CBS DOMAIN-CONTAINING PROTEIN CBSX3, MITOCHONDRIAL"/>
    <property type="match status" value="1"/>
</dbReference>
<sequence length="138" mass="14111">MTGIPAAGSILVADLIGDSVVRVPAEATVAGVAKALVDNGVGVVVVGDDARPAAVLSERDVVRVVAAGDDPAAVKAADIATTKLVWCEHIDSVAKVANVMTDRYIRHILVERDGELAGIVSARDLLGVYAGDADDELV</sequence>
<dbReference type="Pfam" id="PF00571">
    <property type="entry name" value="CBS"/>
    <property type="match status" value="2"/>
</dbReference>
<gene>
    <name evidence="4" type="ORF">CQY22_017595</name>
</gene>
<dbReference type="STRING" id="85968.GCA_900073015_00332"/>
<reference evidence="4 5" key="1">
    <citation type="journal article" date="2017" name="Infect. Genet. Evol.">
        <title>The new phylogeny of the genus Mycobacterium: The old and the news.</title>
        <authorList>
            <person name="Tortoli E."/>
            <person name="Fedrizzi T."/>
            <person name="Meehan C.J."/>
            <person name="Trovato A."/>
            <person name="Grottola A."/>
            <person name="Giacobazzi E."/>
            <person name="Serpini G.F."/>
            <person name="Tagliazucchi S."/>
            <person name="Fabio A."/>
            <person name="Bettua C."/>
            <person name="Bertorelli R."/>
            <person name="Frascaro F."/>
            <person name="De Sanctis V."/>
            <person name="Pecorari M."/>
            <person name="Jousson O."/>
            <person name="Segata N."/>
            <person name="Cirillo D.M."/>
        </authorList>
    </citation>
    <scope>NUCLEOTIDE SEQUENCE [LARGE SCALE GENOMIC DNA]</scope>
    <source>
        <strain evidence="4 5">CIP1034565</strain>
    </source>
</reference>
<evidence type="ECO:0000259" key="3">
    <source>
        <dbReference type="PROSITE" id="PS51371"/>
    </source>
</evidence>
<evidence type="ECO:0000256" key="2">
    <source>
        <dbReference type="PROSITE-ProRule" id="PRU00703"/>
    </source>
</evidence>
<dbReference type="Proteomes" id="UP000230551">
    <property type="component" value="Unassembled WGS sequence"/>
</dbReference>
<keyword evidence="5" id="KW-1185">Reference proteome</keyword>
<feature type="domain" description="CBS" evidence="3">
    <location>
        <begin position="80"/>
        <end position="136"/>
    </location>
</feature>
<evidence type="ECO:0000256" key="1">
    <source>
        <dbReference type="ARBA" id="ARBA00023122"/>
    </source>
</evidence>
<name>A0A2G5P4P2_9MYCO</name>
<accession>A0A2G5P4P2</accession>
<dbReference type="OrthoDB" id="4732310at2"/>
<keyword evidence="1 2" id="KW-0129">CBS domain</keyword>
<proteinExistence type="predicted"/>
<dbReference type="PANTHER" id="PTHR43080:SF2">
    <property type="entry name" value="CBS DOMAIN-CONTAINING PROTEIN"/>
    <property type="match status" value="1"/>
</dbReference>
<evidence type="ECO:0000313" key="4">
    <source>
        <dbReference type="EMBL" id="PIB73247.1"/>
    </source>
</evidence>
<dbReference type="RefSeq" id="WP_090585246.1">
    <property type="nucleotide sequence ID" value="NZ_CP104302.1"/>
</dbReference>
<dbReference type="AlphaFoldDB" id="A0A2G5P4P2"/>
<dbReference type="SUPFAM" id="SSF54631">
    <property type="entry name" value="CBS-domain pair"/>
    <property type="match status" value="1"/>
</dbReference>
<dbReference type="EMBL" id="PDCN02000036">
    <property type="protein sequence ID" value="PIB73247.1"/>
    <property type="molecule type" value="Genomic_DNA"/>
</dbReference>